<reference evidence="2" key="1">
    <citation type="submission" date="2022-10" db="EMBL/GenBank/DDBJ databases">
        <title>Tapping the CABI collections for fungal endophytes: first genome assemblies for Collariella, Neodidymelliopsis, Ascochyta clinopodiicola, Didymella pomorum, Didymosphaeria variabile, Neocosmospora piperis and Neocucurbitaria cava.</title>
        <authorList>
            <person name="Hill R."/>
        </authorList>
    </citation>
    <scope>NUCLEOTIDE SEQUENCE</scope>
    <source>
        <strain evidence="2">IMI 355091</strain>
    </source>
</reference>
<evidence type="ECO:0000313" key="3">
    <source>
        <dbReference type="Proteomes" id="UP001140510"/>
    </source>
</evidence>
<proteinExistence type="predicted"/>
<dbReference type="EMBL" id="JAPEVA010000011">
    <property type="protein sequence ID" value="KAJ4409643.1"/>
    <property type="molecule type" value="Genomic_DNA"/>
</dbReference>
<keyword evidence="3" id="KW-1185">Reference proteome</keyword>
<protein>
    <submittedName>
        <fullName evidence="2">Uncharacterized protein</fullName>
    </submittedName>
</protein>
<gene>
    <name evidence="2" type="ORF">N0V91_002564</name>
</gene>
<dbReference type="OrthoDB" id="3649348at2759"/>
<feature type="region of interest" description="Disordered" evidence="1">
    <location>
        <begin position="97"/>
        <end position="116"/>
    </location>
</feature>
<dbReference type="AlphaFoldDB" id="A0A9W8ZJ87"/>
<comment type="caution">
    <text evidence="2">The sequence shown here is derived from an EMBL/GenBank/DDBJ whole genome shotgun (WGS) entry which is preliminary data.</text>
</comment>
<name>A0A9W8ZJ87_9PLEO</name>
<dbReference type="Proteomes" id="UP001140510">
    <property type="component" value="Unassembled WGS sequence"/>
</dbReference>
<evidence type="ECO:0000313" key="2">
    <source>
        <dbReference type="EMBL" id="KAJ4409643.1"/>
    </source>
</evidence>
<organism evidence="2 3">
    <name type="scientific">Didymella pomorum</name>
    <dbReference type="NCBI Taxonomy" id="749634"/>
    <lineage>
        <taxon>Eukaryota</taxon>
        <taxon>Fungi</taxon>
        <taxon>Dikarya</taxon>
        <taxon>Ascomycota</taxon>
        <taxon>Pezizomycotina</taxon>
        <taxon>Dothideomycetes</taxon>
        <taxon>Pleosporomycetidae</taxon>
        <taxon>Pleosporales</taxon>
        <taxon>Pleosporineae</taxon>
        <taxon>Didymellaceae</taxon>
        <taxon>Didymella</taxon>
    </lineage>
</organism>
<evidence type="ECO:0000256" key="1">
    <source>
        <dbReference type="SAM" id="MobiDB-lite"/>
    </source>
</evidence>
<sequence length="145" mass="15539">MPTPHPVILCGKTEAIGAVVIENLQPEFETIEFIQTVSGGRTLIPALLRGEKPSSSPSTLGTKNYAKPPIAVILGAAFDDRGIAELREAANVQGAKDVPWLRPDTSKATPPPGPLYGKAMVERIKERVKELEGRGELGRGGVVWF</sequence>
<accession>A0A9W8ZJ87</accession>